<protein>
    <submittedName>
        <fullName evidence="4">Oxidoreductase YuxG</fullName>
    </submittedName>
</protein>
<dbReference type="PROSITE" id="PS50157">
    <property type="entry name" value="ZINC_FINGER_C2H2_2"/>
    <property type="match status" value="1"/>
</dbReference>
<dbReference type="PANTHER" id="PTHR31912">
    <property type="entry name" value="IP13529P"/>
    <property type="match status" value="1"/>
</dbReference>
<name>A0AAE1LUF1_9NEOP</name>
<dbReference type="Proteomes" id="UP001219518">
    <property type="component" value="Unassembled WGS sequence"/>
</dbReference>
<evidence type="ECO:0000313" key="4">
    <source>
        <dbReference type="EMBL" id="KAK3931219.1"/>
    </source>
</evidence>
<accession>A0AAE1LUF1</accession>
<proteinExistence type="predicted"/>
<dbReference type="PANTHER" id="PTHR31912:SF34">
    <property type="entry name" value="NOTOCHORD-RELATED PROTEIN"/>
    <property type="match status" value="1"/>
</dbReference>
<evidence type="ECO:0000259" key="3">
    <source>
        <dbReference type="PROSITE" id="PS50157"/>
    </source>
</evidence>
<sequence length="926" mass="106098">MAGLQKHLKGVEHIPPYDCGEAHCYTSFLDRRSLYRHLRDHHKTTSSSASSPSSPNLLPSSSRMLPEELVYHYPEGALSASDVQMSVSHVCDEEPLESAPVSNESEQEAASDCSLETAAEHAVLRMRSVTYMTSVAIEAVNEQCFNLMQDTATILKHKVLNFISLPEKDRNLDQLLKEFSINNPFVMFKTKTQQLACFQKKYGLLLPREVYLGQRFDSRQNPKRPRLQPTQKPRSYQYVSIRDILRGVLSDPCLRKLILSEKPSPDEFMRTFRDGALFKTLPPDLKDAIRIILYIDDLEVLQALSSRAGAYKISGTYFGIQNLPPELNSLLNYIFVTALAYADDATHSEVWELFLTDMQKLETEGIDIMIDEETVNFKAVLIAQIGDTLAAHELLGFVSPSCQVFCRCCYISRKDMWIDGLKKGEARTPQKHELDIRGCNNVVIRKTTGVRGPPLLHGLRFFHCVQSSVFDIFHDLQQGVCKMEIKLALREYVCKSKYLTDEELNSRIKYFDYGFVEKKNKPSPNFTARYLNDIKSYNLHQTGAQMWCLVRVFPFLLGDLVPADDKFFHLISLLNQIMTIVFAHAISEYELKSLDLLIHKHHTLFQEIFPCLPEGAATAMQEEEIQIQVELEDSFENPDNPQVVELGTCGNPAIVGEVAEQDSEEELELPEEDFINEEVAPYDEDVEVVNQAAATEEDSTTKMKNKKGPKVVRLINKHHHMLHYSKFMRNFGPLILYWCIRYEAKHYFFKLCATVCHNFQNVLKTLMEVLQMKIVADRLKSSSHLTMGKRGRKHLYVSESPHREQLFAYGLIPSQKVYKVKSVVCNGVDYRPDLFVTLKLRTQYALPVFASIKAVYVSDCEKHIYLLVQEWYTVEFDALYCAYHVTPLPQNAITVKEANMFASYRLLSSWTRYNSENVYLAPRTVS</sequence>
<keyword evidence="5" id="KW-1185">Reference proteome</keyword>
<gene>
    <name evidence="4" type="ORF">KUF71_025363</name>
</gene>
<reference evidence="4" key="2">
    <citation type="journal article" date="2023" name="BMC Genomics">
        <title>Pest status, molecular evolution, and epigenetic factors derived from the genome assembly of Frankliniella fusca, a thysanopteran phytovirus vector.</title>
        <authorList>
            <person name="Catto M.A."/>
            <person name="Labadie P.E."/>
            <person name="Jacobson A.L."/>
            <person name="Kennedy G.G."/>
            <person name="Srinivasan R."/>
            <person name="Hunt B.G."/>
        </authorList>
    </citation>
    <scope>NUCLEOTIDE SEQUENCE</scope>
    <source>
        <strain evidence="4">PL_HMW_Pooled</strain>
    </source>
</reference>
<feature type="compositionally biased region" description="Low complexity" evidence="2">
    <location>
        <begin position="46"/>
        <end position="61"/>
    </location>
</feature>
<dbReference type="EMBL" id="JAHWGI010001420">
    <property type="protein sequence ID" value="KAK3931219.1"/>
    <property type="molecule type" value="Genomic_DNA"/>
</dbReference>
<dbReference type="InterPro" id="IPR013087">
    <property type="entry name" value="Znf_C2H2_type"/>
</dbReference>
<evidence type="ECO:0000313" key="5">
    <source>
        <dbReference type="Proteomes" id="UP001219518"/>
    </source>
</evidence>
<organism evidence="4 5">
    <name type="scientific">Frankliniella fusca</name>
    <dbReference type="NCBI Taxonomy" id="407009"/>
    <lineage>
        <taxon>Eukaryota</taxon>
        <taxon>Metazoa</taxon>
        <taxon>Ecdysozoa</taxon>
        <taxon>Arthropoda</taxon>
        <taxon>Hexapoda</taxon>
        <taxon>Insecta</taxon>
        <taxon>Pterygota</taxon>
        <taxon>Neoptera</taxon>
        <taxon>Paraneoptera</taxon>
        <taxon>Thysanoptera</taxon>
        <taxon>Terebrantia</taxon>
        <taxon>Thripoidea</taxon>
        <taxon>Thripidae</taxon>
        <taxon>Frankliniella</taxon>
    </lineage>
</organism>
<dbReference type="AlphaFoldDB" id="A0AAE1LUF1"/>
<comment type="caution">
    <text evidence="4">The sequence shown here is derived from an EMBL/GenBank/DDBJ whole genome shotgun (WGS) entry which is preliminary data.</text>
</comment>
<keyword evidence="1" id="KW-0863">Zinc-finger</keyword>
<keyword evidence="1" id="KW-0862">Zinc</keyword>
<evidence type="ECO:0000256" key="2">
    <source>
        <dbReference type="SAM" id="MobiDB-lite"/>
    </source>
</evidence>
<dbReference type="GO" id="GO:0008270">
    <property type="term" value="F:zinc ion binding"/>
    <property type="evidence" value="ECO:0007669"/>
    <property type="project" value="UniProtKB-KW"/>
</dbReference>
<keyword evidence="1" id="KW-0479">Metal-binding</keyword>
<reference evidence="4" key="1">
    <citation type="submission" date="2021-07" db="EMBL/GenBank/DDBJ databases">
        <authorList>
            <person name="Catto M.A."/>
            <person name="Jacobson A."/>
            <person name="Kennedy G."/>
            <person name="Labadie P."/>
            <person name="Hunt B.G."/>
            <person name="Srinivasan R."/>
        </authorList>
    </citation>
    <scope>NUCLEOTIDE SEQUENCE</scope>
    <source>
        <strain evidence="4">PL_HMW_Pooled</strain>
        <tissue evidence="4">Head</tissue>
    </source>
</reference>
<dbReference type="PROSITE" id="PS00028">
    <property type="entry name" value="ZINC_FINGER_C2H2_1"/>
    <property type="match status" value="1"/>
</dbReference>
<evidence type="ECO:0000256" key="1">
    <source>
        <dbReference type="PROSITE-ProRule" id="PRU00042"/>
    </source>
</evidence>
<feature type="region of interest" description="Disordered" evidence="2">
    <location>
        <begin position="40"/>
        <end position="61"/>
    </location>
</feature>
<feature type="domain" description="C2H2-type" evidence="3">
    <location>
        <begin position="17"/>
        <end position="46"/>
    </location>
</feature>